<name>A0A239VPV2_9MICO</name>
<protein>
    <submittedName>
        <fullName evidence="1">Uncharacterized protein</fullName>
    </submittedName>
</protein>
<reference evidence="1 2" key="1">
    <citation type="submission" date="2017-06" db="EMBL/GenBank/DDBJ databases">
        <authorList>
            <consortium name="Pathogen Informatics"/>
        </authorList>
    </citation>
    <scope>NUCLEOTIDE SEQUENCE [LARGE SCALE GENOMIC DNA]</scope>
    <source>
        <strain evidence="1 2">NCTC13039</strain>
    </source>
</reference>
<evidence type="ECO:0000313" key="1">
    <source>
        <dbReference type="EMBL" id="SNV23713.1"/>
    </source>
</evidence>
<dbReference type="Proteomes" id="UP000242637">
    <property type="component" value="Chromosome 1"/>
</dbReference>
<proteinExistence type="predicted"/>
<gene>
    <name evidence="1" type="ORF">SAMEA4475696_01876</name>
</gene>
<sequence length="47" mass="5364">MIFSLPDGNQFRIHDPYWVRTGEFKLAHAVSVLTSVDTSIWPEIDSS</sequence>
<evidence type="ECO:0000313" key="2">
    <source>
        <dbReference type="Proteomes" id="UP000242637"/>
    </source>
</evidence>
<organism evidence="1 2">
    <name type="scientific">Dermatophilus congolensis</name>
    <dbReference type="NCBI Taxonomy" id="1863"/>
    <lineage>
        <taxon>Bacteria</taxon>
        <taxon>Bacillati</taxon>
        <taxon>Actinomycetota</taxon>
        <taxon>Actinomycetes</taxon>
        <taxon>Micrococcales</taxon>
        <taxon>Dermatophilaceae</taxon>
        <taxon>Dermatophilus</taxon>
    </lineage>
</organism>
<dbReference type="STRING" id="1121387.GCA_000429885_00246"/>
<keyword evidence="2" id="KW-1185">Reference proteome</keyword>
<dbReference type="AlphaFoldDB" id="A0A239VPV2"/>
<dbReference type="KEGG" id="dco:SAMEA4475696_1876"/>
<accession>A0A239VPV2</accession>
<dbReference type="EMBL" id="LT906453">
    <property type="protein sequence ID" value="SNV23713.1"/>
    <property type="molecule type" value="Genomic_DNA"/>
</dbReference>